<proteinExistence type="inferred from homology"/>
<feature type="binding site" evidence="11">
    <location>
        <position position="360"/>
    </location>
    <ligand>
        <name>Ca(2+)</name>
        <dbReference type="ChEBI" id="CHEBI:29108"/>
        <label>4</label>
    </ligand>
</feature>
<keyword evidence="9" id="KW-0865">Zymogen</keyword>
<feature type="repeat" description="Hemopexin" evidence="12">
    <location>
        <begin position="401"/>
        <end position="445"/>
    </location>
</feature>
<dbReference type="CDD" id="cd04278">
    <property type="entry name" value="ZnMc_MMP"/>
    <property type="match status" value="1"/>
</dbReference>
<keyword evidence="3 11" id="KW-0479">Metal-binding</keyword>
<evidence type="ECO:0000256" key="13">
    <source>
        <dbReference type="SAM" id="MobiDB-lite"/>
    </source>
</evidence>
<dbReference type="Pfam" id="PF00045">
    <property type="entry name" value="Hemopexin"/>
    <property type="match status" value="3"/>
</dbReference>
<feature type="repeat" description="Hemopexin" evidence="12">
    <location>
        <begin position="356"/>
        <end position="400"/>
    </location>
</feature>
<keyword evidence="16" id="KW-1185">Reference proteome</keyword>
<dbReference type="Gene3D" id="3.40.390.10">
    <property type="entry name" value="Collagenase (Catalytic Domain)"/>
    <property type="match status" value="1"/>
</dbReference>
<dbReference type="Pfam" id="PF00413">
    <property type="entry name" value="Peptidase_M10"/>
    <property type="match status" value="1"/>
</dbReference>
<dbReference type="STRING" id="80966.ENSAPOP00000027767"/>
<keyword evidence="6 11" id="KW-0862">Zinc</keyword>
<dbReference type="CDD" id="cd00094">
    <property type="entry name" value="HX"/>
    <property type="match status" value="1"/>
</dbReference>
<feature type="binding site" evidence="11">
    <location>
        <position position="451"/>
    </location>
    <ligand>
        <name>Ca(2+)</name>
        <dbReference type="ChEBI" id="CHEBI:29108"/>
        <label>5</label>
    </ligand>
</feature>
<evidence type="ECO:0000256" key="10">
    <source>
        <dbReference type="PIRSR" id="PIRSR621190-1"/>
    </source>
</evidence>
<dbReference type="InterPro" id="IPR006026">
    <property type="entry name" value="Peptidase_Metallo"/>
</dbReference>
<dbReference type="SUPFAM" id="SSF50923">
    <property type="entry name" value="Hemopexin-like domain"/>
    <property type="match status" value="1"/>
</dbReference>
<dbReference type="GO" id="GO:0006508">
    <property type="term" value="P:proteolysis"/>
    <property type="evidence" value="ECO:0007669"/>
    <property type="project" value="UniProtKB-KW"/>
</dbReference>
<protein>
    <submittedName>
        <fullName evidence="15">Matrix metallopeptidase 11b</fullName>
    </submittedName>
</protein>
<dbReference type="Ensembl" id="ENSAPOT00000000370.1">
    <property type="protein sequence ID" value="ENSAPOP00000027767.1"/>
    <property type="gene ID" value="ENSAPOG00000012535.1"/>
</dbReference>
<dbReference type="GO" id="GO:0030198">
    <property type="term" value="P:extracellular matrix organization"/>
    <property type="evidence" value="ECO:0007669"/>
    <property type="project" value="TreeGrafter"/>
</dbReference>
<dbReference type="FunFam" id="2.110.10.10:FF:000005">
    <property type="entry name" value="Stromelysin-3 preproprotein"/>
    <property type="match status" value="1"/>
</dbReference>
<dbReference type="AlphaFoldDB" id="A0A3Q1GK37"/>
<feature type="binding site" evidence="11">
    <location>
        <position position="268"/>
    </location>
    <ligand>
        <name>Ca(2+)</name>
        <dbReference type="ChEBI" id="CHEBI:29108"/>
        <label>3</label>
    </ligand>
</feature>
<comment type="similarity">
    <text evidence="1">Belongs to the peptidase M10A family.</text>
</comment>
<dbReference type="PANTHER" id="PTHR10201">
    <property type="entry name" value="MATRIX METALLOPROTEINASE"/>
    <property type="match status" value="1"/>
</dbReference>
<dbReference type="GO" id="GO:0005615">
    <property type="term" value="C:extracellular space"/>
    <property type="evidence" value="ECO:0007669"/>
    <property type="project" value="TreeGrafter"/>
</dbReference>
<dbReference type="GO" id="GO:0031012">
    <property type="term" value="C:extracellular matrix"/>
    <property type="evidence" value="ECO:0007669"/>
    <property type="project" value="InterPro"/>
</dbReference>
<feature type="binding site" evidence="11">
    <location>
        <position position="271"/>
    </location>
    <ligand>
        <name>Ca(2+)</name>
        <dbReference type="ChEBI" id="CHEBI:29108"/>
        <label>3</label>
    </ligand>
</feature>
<feature type="binding site" evidence="11">
    <location>
        <position position="253"/>
    </location>
    <ligand>
        <name>Zn(2+)</name>
        <dbReference type="ChEBI" id="CHEBI:29105"/>
        <label>1</label>
    </ligand>
</feature>
<reference evidence="15" key="2">
    <citation type="submission" date="2025-09" db="UniProtKB">
        <authorList>
            <consortium name="Ensembl"/>
        </authorList>
    </citation>
    <scope>IDENTIFICATION</scope>
</reference>
<feature type="binding site" evidence="11">
    <location>
        <position position="228"/>
    </location>
    <ligand>
        <name>Ca(2+)</name>
        <dbReference type="ChEBI" id="CHEBI:29108"/>
        <label>2</label>
    </ligand>
</feature>
<dbReference type="GO" id="GO:0008270">
    <property type="term" value="F:zinc ion binding"/>
    <property type="evidence" value="ECO:0007669"/>
    <property type="project" value="InterPro"/>
</dbReference>
<reference evidence="15" key="1">
    <citation type="submission" date="2025-08" db="UniProtKB">
        <authorList>
            <consortium name="Ensembl"/>
        </authorList>
    </citation>
    <scope>IDENTIFICATION</scope>
</reference>
<evidence type="ECO:0000256" key="1">
    <source>
        <dbReference type="ARBA" id="ARBA00010370"/>
    </source>
</evidence>
<evidence type="ECO:0000256" key="9">
    <source>
        <dbReference type="ARBA" id="ARBA00023145"/>
    </source>
</evidence>
<keyword evidence="2" id="KW-0645">Protease</keyword>
<accession>A0A3Q1GK37</accession>
<evidence type="ECO:0000256" key="3">
    <source>
        <dbReference type="ARBA" id="ARBA00022723"/>
    </source>
</evidence>
<comment type="cofactor">
    <cofactor evidence="11">
        <name>Zn(2+)</name>
        <dbReference type="ChEBI" id="CHEBI:29105"/>
    </cofactor>
    <text evidence="11">Binds 2 Zn(2+) ions per subunit.</text>
</comment>
<feature type="binding site" evidence="11">
    <location>
        <position position="271"/>
    </location>
    <ligand>
        <name>Ca(2+)</name>
        <dbReference type="ChEBI" id="CHEBI:29108"/>
        <label>1</label>
    </ligand>
</feature>
<evidence type="ECO:0000259" key="14">
    <source>
        <dbReference type="SMART" id="SM00235"/>
    </source>
</evidence>
<dbReference type="Proteomes" id="UP000257200">
    <property type="component" value="Unplaced"/>
</dbReference>
<dbReference type="GeneTree" id="ENSGT00940000156340"/>
<evidence type="ECO:0000256" key="11">
    <source>
        <dbReference type="PIRSR" id="PIRSR621190-2"/>
    </source>
</evidence>
<feature type="active site" evidence="10">
    <location>
        <position position="290"/>
    </location>
</feature>
<dbReference type="SMART" id="SM00120">
    <property type="entry name" value="HX"/>
    <property type="match status" value="3"/>
</dbReference>
<dbReference type="InParanoid" id="A0A3Q1GK37"/>
<name>A0A3Q1GK37_9TELE</name>
<feature type="binding site" evidence="11">
    <location>
        <position position="293"/>
    </location>
    <ligand>
        <name>Zn(2+)</name>
        <dbReference type="ChEBI" id="CHEBI:29105"/>
        <label>2</label>
        <note>catalytic</note>
    </ligand>
</feature>
<feature type="binding site" evidence="11">
    <location>
        <position position="307"/>
    </location>
    <ligand>
        <name>Zn(2+)</name>
        <dbReference type="ChEBI" id="CHEBI:29105"/>
        <label>2</label>
        <note>catalytic</note>
    </ligand>
</feature>
<keyword evidence="4" id="KW-0677">Repeat</keyword>
<comment type="cofactor">
    <cofactor evidence="11">
        <name>Ca(2+)</name>
        <dbReference type="ChEBI" id="CHEBI:29108"/>
    </cofactor>
    <text evidence="11">Can bind about 5 Ca(2+) ions per subunit.</text>
</comment>
<evidence type="ECO:0000256" key="5">
    <source>
        <dbReference type="ARBA" id="ARBA00022801"/>
    </source>
</evidence>
<dbReference type="PRINTS" id="PR00138">
    <property type="entry name" value="MATRIXIN"/>
</dbReference>
<dbReference type="SMART" id="SM00235">
    <property type="entry name" value="ZnMc"/>
    <property type="match status" value="1"/>
</dbReference>
<dbReference type="GO" id="GO:0030574">
    <property type="term" value="P:collagen catabolic process"/>
    <property type="evidence" value="ECO:0007669"/>
    <property type="project" value="TreeGrafter"/>
</dbReference>
<keyword evidence="7 11" id="KW-0106">Calcium</keyword>
<feature type="binding site" evidence="11">
    <location>
        <position position="246"/>
    </location>
    <ligand>
        <name>Ca(2+)</name>
        <dbReference type="ChEBI" id="CHEBI:29108"/>
        <label>3</label>
    </ligand>
</feature>
<evidence type="ECO:0000256" key="7">
    <source>
        <dbReference type="ARBA" id="ARBA00022837"/>
    </source>
</evidence>
<sequence length="564" mass="65341">MIRYNHRIIGSKGVKSRVLGLSCRELVKVSSEEDKERSVQSSSSLHLHCLCSLWDNMMWAVVFCTSILPLHLFLCVHSSPVRDRRTTVKQQQGWPNSNSHTGVKKRGRNEQDTLNEDYHLKFVAASQNDTELWKRPRCGVPDYPILMQANMSYYNLKKRKGGLSKQQRKKRFALFGGRWEKTDLTYKIMRFPWQMSEEKVRRVFQEAFGVWSAVTPLRFREVTNEKPDIIIDFNRYWHGDSLPFDGPGGILAHAFFPRTHREGEVHFDYDEHWTVGNGVGTDLLQVAAHEFGHVLGLQHSLEPDAVMCPFYSDSYPLQLSEDDKRGIQYLYGPPRYTPPEMTETNEIDIALPDACRTNFDAVSMIRGELFFFKSQYVWRIRDGQLQPGYPALSSRHWRGIPDHIDAAYEDKSGNIWFFRGDSYWVFDAERKITGPDSVQRLGLPVTDIQAALKWEKDHVEKVYLFKSASYWPFNIQENRVDDVHPHSIHEWGGVPSHIDGAFWDSYGEAWDQTVLKIILGFSAYDLMPGNWDIGLTFTSRIDCCLFSSSDRICQFPEWTSLLEV</sequence>
<dbReference type="PROSITE" id="PS51642">
    <property type="entry name" value="HEMOPEXIN_2"/>
    <property type="match status" value="2"/>
</dbReference>
<organism evidence="15 16">
    <name type="scientific">Acanthochromis polyacanthus</name>
    <name type="common">spiny chromis</name>
    <dbReference type="NCBI Taxonomy" id="80966"/>
    <lineage>
        <taxon>Eukaryota</taxon>
        <taxon>Metazoa</taxon>
        <taxon>Chordata</taxon>
        <taxon>Craniata</taxon>
        <taxon>Vertebrata</taxon>
        <taxon>Euteleostomi</taxon>
        <taxon>Actinopterygii</taxon>
        <taxon>Neopterygii</taxon>
        <taxon>Teleostei</taxon>
        <taxon>Neoteleostei</taxon>
        <taxon>Acanthomorphata</taxon>
        <taxon>Ovalentaria</taxon>
        <taxon>Pomacentridae</taxon>
        <taxon>Acanthochromis</taxon>
    </lineage>
</organism>
<dbReference type="Gene3D" id="2.110.10.10">
    <property type="entry name" value="Hemopexin-like domain"/>
    <property type="match status" value="1"/>
</dbReference>
<evidence type="ECO:0000256" key="12">
    <source>
        <dbReference type="PROSITE-ProRule" id="PRU01011"/>
    </source>
</evidence>
<evidence type="ECO:0000313" key="16">
    <source>
        <dbReference type="Proteomes" id="UP000257200"/>
    </source>
</evidence>
<keyword evidence="8" id="KW-0482">Metalloprotease</keyword>
<feature type="compositionally biased region" description="Polar residues" evidence="13">
    <location>
        <begin position="88"/>
        <end position="101"/>
    </location>
</feature>
<dbReference type="InterPro" id="IPR000585">
    <property type="entry name" value="Hemopexin-like_dom"/>
</dbReference>
<feature type="binding site" evidence="11">
    <location>
        <position position="240"/>
    </location>
    <ligand>
        <name>Zn(2+)</name>
        <dbReference type="ChEBI" id="CHEBI:29105"/>
        <label>1</label>
    </ligand>
</feature>
<dbReference type="PANTHER" id="PTHR10201:SF20">
    <property type="entry name" value="STROMELYSIN-3"/>
    <property type="match status" value="1"/>
</dbReference>
<feature type="binding site" evidence="11">
    <location>
        <position position="405"/>
    </location>
    <ligand>
        <name>Ca(2+)</name>
        <dbReference type="ChEBI" id="CHEBI:29108"/>
        <label>4</label>
    </ligand>
</feature>
<feature type="domain" description="Peptidase metallopeptidase" evidence="14">
    <location>
        <begin position="175"/>
        <end position="333"/>
    </location>
</feature>
<evidence type="ECO:0000256" key="6">
    <source>
        <dbReference type="ARBA" id="ARBA00022833"/>
    </source>
</evidence>
<feature type="binding site" evidence="11">
    <location>
        <position position="407"/>
    </location>
    <ligand>
        <name>Ca(2+)</name>
        <dbReference type="ChEBI" id="CHEBI:29108"/>
        <label>5</label>
    </ligand>
</feature>
<evidence type="ECO:0000256" key="4">
    <source>
        <dbReference type="ARBA" id="ARBA00022737"/>
    </source>
</evidence>
<feature type="binding site" evidence="11">
    <location>
        <position position="299"/>
    </location>
    <ligand>
        <name>Zn(2+)</name>
        <dbReference type="ChEBI" id="CHEBI:29105"/>
        <label>2</label>
        <note>catalytic</note>
    </ligand>
</feature>
<feature type="binding site" evidence="11">
    <location>
        <position position="238"/>
    </location>
    <ligand>
        <name>Zn(2+)</name>
        <dbReference type="ChEBI" id="CHEBI:29105"/>
        <label>1</label>
    </ligand>
</feature>
<evidence type="ECO:0000256" key="8">
    <source>
        <dbReference type="ARBA" id="ARBA00023049"/>
    </source>
</evidence>
<dbReference type="SUPFAM" id="SSF55486">
    <property type="entry name" value="Metalloproteases ('zincins'), catalytic domain"/>
    <property type="match status" value="1"/>
</dbReference>
<feature type="binding site" evidence="11">
    <location>
        <position position="266"/>
    </location>
    <ligand>
        <name>Zn(2+)</name>
        <dbReference type="ChEBI" id="CHEBI:29105"/>
        <label>1</label>
    </ligand>
</feature>
<evidence type="ECO:0000313" key="15">
    <source>
        <dbReference type="Ensembl" id="ENSAPOP00000027767.1"/>
    </source>
</evidence>
<feature type="binding site" evidence="11">
    <location>
        <position position="245"/>
    </location>
    <ligand>
        <name>Ca(2+)</name>
        <dbReference type="ChEBI" id="CHEBI:29108"/>
        <label>3</label>
    </ligand>
</feature>
<dbReference type="InterPro" id="IPR024079">
    <property type="entry name" value="MetalloPept_cat_dom_sf"/>
</dbReference>
<feature type="binding site" evidence="11">
    <location>
        <position position="499"/>
    </location>
    <ligand>
        <name>Ca(2+)</name>
        <dbReference type="ChEBI" id="CHEBI:29108"/>
        <label>4</label>
    </ligand>
</feature>
<dbReference type="InterPro" id="IPR001818">
    <property type="entry name" value="Pept_M10_metallopeptidase"/>
</dbReference>
<keyword evidence="5" id="KW-0378">Hydrolase</keyword>
<dbReference type="InterPro" id="IPR033739">
    <property type="entry name" value="M10A_MMP"/>
</dbReference>
<feature type="binding site" evidence="11">
    <location>
        <position position="289"/>
    </location>
    <ligand>
        <name>Zn(2+)</name>
        <dbReference type="ChEBI" id="CHEBI:29105"/>
        <label>2</label>
        <note>catalytic</note>
    </ligand>
</feature>
<dbReference type="GO" id="GO:0004222">
    <property type="term" value="F:metalloendopeptidase activity"/>
    <property type="evidence" value="ECO:0007669"/>
    <property type="project" value="InterPro"/>
</dbReference>
<dbReference type="InterPro" id="IPR018487">
    <property type="entry name" value="Hemopexin-like_repeat"/>
</dbReference>
<feature type="region of interest" description="Disordered" evidence="13">
    <location>
        <begin position="86"/>
        <end position="108"/>
    </location>
</feature>
<dbReference type="InterPro" id="IPR021190">
    <property type="entry name" value="Pept_M10A"/>
</dbReference>
<dbReference type="InterPro" id="IPR036375">
    <property type="entry name" value="Hemopexin-like_dom_sf"/>
</dbReference>
<evidence type="ECO:0000256" key="2">
    <source>
        <dbReference type="ARBA" id="ARBA00022670"/>
    </source>
</evidence>